<evidence type="ECO:0000256" key="1">
    <source>
        <dbReference type="ARBA" id="ARBA00022692"/>
    </source>
</evidence>
<proteinExistence type="predicted"/>
<keyword evidence="7" id="KW-1185">Reference proteome</keyword>
<dbReference type="EMBL" id="CP002581">
    <property type="protein sequence ID" value="AJK49578.1"/>
    <property type="molecule type" value="Genomic_DNA"/>
</dbReference>
<dbReference type="PROSITE" id="PS50850">
    <property type="entry name" value="MFS"/>
    <property type="match status" value="1"/>
</dbReference>
<sequence>MQQQQPVVRQLIPFSVVAFLGFLAVGLPLPTFSLYVPGTLHFGTIAVGVIVGLQSAATLLTRQFAGRLADAKGSKTTALLGLAGASVAGWIYCASALAGEAHALIAIALLCLARLVLGLAESFFITALAAWSIARVGTRYAGQAMAWSGIAMYAALAAGAPIGLAIHHAGGFGMVGLAAALTPLAGLAIAAGWHPDPVAVAARRASFLAMLRLIWAPGLGMALASAGAATIGGFLALRYGMASWPHAGLGLTAFGCAYIVVRLLFGGLPDRFGGYRTGFVSLLVEAVGLLTIAWANGPSIAFIGACLMGLGYSLVFPSFGVEAMRRVSGDNRGLAIGAYLACFDLGLAVGGPGAGVVAQGFGVPGAFVAAALAALVSLGLLCVDWSRRGGCASPTSPRP</sequence>
<feature type="transmembrane region" description="Helical" evidence="4">
    <location>
        <begin position="243"/>
        <end position="265"/>
    </location>
</feature>
<feature type="transmembrane region" description="Helical" evidence="4">
    <location>
        <begin position="361"/>
        <end position="383"/>
    </location>
</feature>
<evidence type="ECO:0000256" key="2">
    <source>
        <dbReference type="ARBA" id="ARBA00022989"/>
    </source>
</evidence>
<dbReference type="PANTHER" id="PTHR23531">
    <property type="entry name" value="QUINOLENE RESISTANCE PROTEIN NORA"/>
    <property type="match status" value="1"/>
</dbReference>
<keyword evidence="1 4" id="KW-0812">Transmembrane</keyword>
<dbReference type="KEGG" id="bgp:BGL_2c15110"/>
<dbReference type="InterPro" id="IPR052714">
    <property type="entry name" value="MFS_Exporter"/>
</dbReference>
<feature type="transmembrane region" description="Helical" evidence="4">
    <location>
        <begin position="12"/>
        <end position="36"/>
    </location>
</feature>
<dbReference type="AlphaFoldDB" id="A0A0B6S1N6"/>
<dbReference type="GO" id="GO:0022857">
    <property type="term" value="F:transmembrane transporter activity"/>
    <property type="evidence" value="ECO:0007669"/>
    <property type="project" value="InterPro"/>
</dbReference>
<dbReference type="InterPro" id="IPR020846">
    <property type="entry name" value="MFS_dom"/>
</dbReference>
<evidence type="ECO:0000256" key="3">
    <source>
        <dbReference type="ARBA" id="ARBA00023136"/>
    </source>
</evidence>
<evidence type="ECO:0000313" key="7">
    <source>
        <dbReference type="Proteomes" id="UP000031838"/>
    </source>
</evidence>
<evidence type="ECO:0000259" key="5">
    <source>
        <dbReference type="PROSITE" id="PS50850"/>
    </source>
</evidence>
<reference evidence="7" key="1">
    <citation type="submission" date="2011-03" db="EMBL/GenBank/DDBJ databases">
        <authorList>
            <person name="Voget S."/>
            <person name="Streit W.R."/>
            <person name="Jaeger K.E."/>
            <person name="Daniel R."/>
        </authorList>
    </citation>
    <scope>NUCLEOTIDE SEQUENCE [LARGE SCALE GENOMIC DNA]</scope>
    <source>
        <strain evidence="7">PG1</strain>
    </source>
</reference>
<dbReference type="Pfam" id="PF07690">
    <property type="entry name" value="MFS_1"/>
    <property type="match status" value="1"/>
</dbReference>
<feature type="transmembrane region" description="Helical" evidence="4">
    <location>
        <begin position="104"/>
        <end position="133"/>
    </location>
</feature>
<gene>
    <name evidence="6" type="ORF">BGL_2c15110</name>
</gene>
<dbReference type="InterPro" id="IPR036259">
    <property type="entry name" value="MFS_trans_sf"/>
</dbReference>
<protein>
    <submittedName>
        <fullName evidence="6">Major facilitator superfamily MFS-1 transporter</fullName>
    </submittedName>
</protein>
<dbReference type="PANTHER" id="PTHR23531:SF1">
    <property type="entry name" value="QUINOLENE RESISTANCE PROTEIN NORA"/>
    <property type="match status" value="1"/>
</dbReference>
<dbReference type="Proteomes" id="UP000031838">
    <property type="component" value="Chromosome 2"/>
</dbReference>
<keyword evidence="2 4" id="KW-1133">Transmembrane helix</keyword>
<feature type="transmembrane region" description="Helical" evidence="4">
    <location>
        <begin position="145"/>
        <end position="166"/>
    </location>
</feature>
<feature type="transmembrane region" description="Helical" evidence="4">
    <location>
        <begin position="172"/>
        <end position="193"/>
    </location>
</feature>
<dbReference type="HOGENOM" id="CLU_001265_10_3_4"/>
<feature type="transmembrane region" description="Helical" evidence="4">
    <location>
        <begin position="277"/>
        <end position="294"/>
    </location>
</feature>
<dbReference type="SUPFAM" id="SSF103473">
    <property type="entry name" value="MFS general substrate transporter"/>
    <property type="match status" value="1"/>
</dbReference>
<accession>A0A0B6S1N6</accession>
<evidence type="ECO:0000313" key="6">
    <source>
        <dbReference type="EMBL" id="AJK49578.1"/>
    </source>
</evidence>
<evidence type="ECO:0000256" key="4">
    <source>
        <dbReference type="SAM" id="Phobius"/>
    </source>
</evidence>
<feature type="transmembrane region" description="Helical" evidence="4">
    <location>
        <begin position="213"/>
        <end position="237"/>
    </location>
</feature>
<feature type="domain" description="Major facilitator superfamily (MFS) profile" evidence="5">
    <location>
        <begin position="206"/>
        <end position="399"/>
    </location>
</feature>
<dbReference type="Gene3D" id="1.20.1250.20">
    <property type="entry name" value="MFS general substrate transporter like domains"/>
    <property type="match status" value="1"/>
</dbReference>
<feature type="transmembrane region" description="Helical" evidence="4">
    <location>
        <begin position="333"/>
        <end position="355"/>
    </location>
</feature>
<keyword evidence="3 4" id="KW-0472">Membrane</keyword>
<reference evidence="6 7" key="2">
    <citation type="journal article" date="2016" name="Appl. Microbiol. Biotechnol.">
        <title>Mutations improving production and secretion of extracellular lipase by Burkholderia glumae PG1.</title>
        <authorList>
            <person name="Knapp A."/>
            <person name="Voget S."/>
            <person name="Gao R."/>
            <person name="Zaburannyi N."/>
            <person name="Krysciak D."/>
            <person name="Breuer M."/>
            <person name="Hauer B."/>
            <person name="Streit W.R."/>
            <person name="Muller R."/>
            <person name="Daniel R."/>
            <person name="Jaeger K.E."/>
        </authorList>
    </citation>
    <scope>NUCLEOTIDE SEQUENCE [LARGE SCALE GENOMIC DNA]</scope>
    <source>
        <strain evidence="6 7">PG1</strain>
    </source>
</reference>
<feature type="transmembrane region" description="Helical" evidence="4">
    <location>
        <begin position="300"/>
        <end position="321"/>
    </location>
</feature>
<dbReference type="RefSeq" id="WP_052498456.1">
    <property type="nucleotide sequence ID" value="NZ_CP002581.1"/>
</dbReference>
<organism evidence="6 7">
    <name type="scientific">Burkholderia plantarii</name>
    <dbReference type="NCBI Taxonomy" id="41899"/>
    <lineage>
        <taxon>Bacteria</taxon>
        <taxon>Pseudomonadati</taxon>
        <taxon>Pseudomonadota</taxon>
        <taxon>Betaproteobacteria</taxon>
        <taxon>Burkholderiales</taxon>
        <taxon>Burkholderiaceae</taxon>
        <taxon>Burkholderia</taxon>
    </lineage>
</organism>
<dbReference type="InterPro" id="IPR011701">
    <property type="entry name" value="MFS"/>
</dbReference>
<feature type="transmembrane region" description="Helical" evidence="4">
    <location>
        <begin position="42"/>
        <end position="65"/>
    </location>
</feature>
<feature type="transmembrane region" description="Helical" evidence="4">
    <location>
        <begin position="77"/>
        <end position="98"/>
    </location>
</feature>
<name>A0A0B6S1N6_BURPL</name>